<evidence type="ECO:0000313" key="1">
    <source>
        <dbReference type="EMBL" id="RUP42883.1"/>
    </source>
</evidence>
<dbReference type="GO" id="GO:0005634">
    <property type="term" value="C:nucleus"/>
    <property type="evidence" value="ECO:0007669"/>
    <property type="project" value="TreeGrafter"/>
</dbReference>
<dbReference type="InterPro" id="IPR023214">
    <property type="entry name" value="HAD_sf"/>
</dbReference>
<evidence type="ECO:0000313" key="2">
    <source>
        <dbReference type="Proteomes" id="UP000268093"/>
    </source>
</evidence>
<sequence length="223" mass="24640">MFTRNNAHAQVVKNTFIKAGASEAGSWDFTDLEPHFDDIFSTLYNRFSSKEGYELFPDVTSTLKGLSAQGVRMGIVSNTDERLAKVIVSLELDPYLDFVLLSAEFGEEKPSPRIFERAIDIANERIVATNKVTNATVPLLTAAEALHVGDDETKDYQGALSAGMNAVLINRARLSYEESAPQFAAARGRNPDRPVVVHSLRELLDINVEGGKGRRREMILPRA</sequence>
<dbReference type="GO" id="GO:0016791">
    <property type="term" value="F:phosphatase activity"/>
    <property type="evidence" value="ECO:0007669"/>
    <property type="project" value="UniProtKB-ARBA"/>
</dbReference>
<dbReference type="Gene3D" id="3.40.50.1000">
    <property type="entry name" value="HAD superfamily/HAD-like"/>
    <property type="match status" value="1"/>
</dbReference>
<keyword evidence="2" id="KW-1185">Reference proteome</keyword>
<dbReference type="PANTHER" id="PTHR46191">
    <property type="match status" value="1"/>
</dbReference>
<proteinExistence type="predicted"/>
<dbReference type="InterPro" id="IPR051828">
    <property type="entry name" value="HAD-like_hydrolase_domain"/>
</dbReference>
<evidence type="ECO:0008006" key="3">
    <source>
        <dbReference type="Google" id="ProtNLM"/>
    </source>
</evidence>
<reference evidence="1 2" key="1">
    <citation type="journal article" date="2018" name="New Phytol.">
        <title>Phylogenomics of Endogonaceae and evolution of mycorrhizas within Mucoromycota.</title>
        <authorList>
            <person name="Chang Y."/>
            <person name="Desiro A."/>
            <person name="Na H."/>
            <person name="Sandor L."/>
            <person name="Lipzen A."/>
            <person name="Clum A."/>
            <person name="Barry K."/>
            <person name="Grigoriev I.V."/>
            <person name="Martin F.M."/>
            <person name="Stajich J.E."/>
            <person name="Smith M.E."/>
            <person name="Bonito G."/>
            <person name="Spatafora J.W."/>
        </authorList>
    </citation>
    <scope>NUCLEOTIDE SEQUENCE [LARGE SCALE GENOMIC DNA]</scope>
    <source>
        <strain evidence="1 2">GMNB39</strain>
    </source>
</reference>
<name>A0A433CWC7_9FUNG</name>
<protein>
    <recommendedName>
        <fullName evidence="3">HAD-like domain-containing protein</fullName>
    </recommendedName>
</protein>
<dbReference type="EMBL" id="RBNI01012190">
    <property type="protein sequence ID" value="RUP42883.1"/>
    <property type="molecule type" value="Genomic_DNA"/>
</dbReference>
<organism evidence="1 2">
    <name type="scientific">Jimgerdemannia flammicorona</name>
    <dbReference type="NCBI Taxonomy" id="994334"/>
    <lineage>
        <taxon>Eukaryota</taxon>
        <taxon>Fungi</taxon>
        <taxon>Fungi incertae sedis</taxon>
        <taxon>Mucoromycota</taxon>
        <taxon>Mucoromycotina</taxon>
        <taxon>Endogonomycetes</taxon>
        <taxon>Endogonales</taxon>
        <taxon>Endogonaceae</taxon>
        <taxon>Jimgerdemannia</taxon>
    </lineage>
</organism>
<comment type="caution">
    <text evidence="1">The sequence shown here is derived from an EMBL/GenBank/DDBJ whole genome shotgun (WGS) entry which is preliminary data.</text>
</comment>
<gene>
    <name evidence="1" type="ORF">BC936DRAFT_137945</name>
</gene>
<dbReference type="InterPro" id="IPR036412">
    <property type="entry name" value="HAD-like_sf"/>
</dbReference>
<dbReference type="Proteomes" id="UP000268093">
    <property type="component" value="Unassembled WGS sequence"/>
</dbReference>
<dbReference type="OrthoDB" id="444127at2759"/>
<accession>A0A433CWC7</accession>
<dbReference type="InterPro" id="IPR006439">
    <property type="entry name" value="HAD-SF_hydro_IA"/>
</dbReference>
<dbReference type="AlphaFoldDB" id="A0A433CWC7"/>
<dbReference type="NCBIfam" id="TIGR01549">
    <property type="entry name" value="HAD-SF-IA-v1"/>
    <property type="match status" value="1"/>
</dbReference>
<dbReference type="Pfam" id="PF00702">
    <property type="entry name" value="Hydrolase"/>
    <property type="match status" value="1"/>
</dbReference>
<dbReference type="SUPFAM" id="SSF56784">
    <property type="entry name" value="HAD-like"/>
    <property type="match status" value="1"/>
</dbReference>
<dbReference type="PANTHER" id="PTHR46191:SF2">
    <property type="entry name" value="HALOACID DEHALOGENASE-LIKE HYDROLASE DOMAIN-CONTAINING PROTEIN 3"/>
    <property type="match status" value="1"/>
</dbReference>